<dbReference type="AlphaFoldDB" id="A0A1Y5NHH8"/>
<sequence length="135" mass="15832">MRVVIFLLFFYSLALALTPDMAAKNHATYYKKKLPFICTPTLMLNDILNVGNTLIYRYAVKHARKQEIKRLEEKELLEFIEAIKKENLRTACKDKEILNMLSIGVTLDELFYSENGELIFEYTIEDRDCKKLQSN</sequence>
<gene>
    <name evidence="2" type="ORF">B9N61_01835</name>
</gene>
<evidence type="ECO:0000256" key="1">
    <source>
        <dbReference type="SAM" id="SignalP"/>
    </source>
</evidence>
<keyword evidence="2" id="KW-0966">Cell projection</keyword>
<feature type="signal peptide" evidence="1">
    <location>
        <begin position="1"/>
        <end position="16"/>
    </location>
</feature>
<keyword evidence="2" id="KW-0969">Cilium</keyword>
<keyword evidence="2" id="KW-0282">Flagellum</keyword>
<evidence type="ECO:0000313" key="3">
    <source>
        <dbReference type="Proteomes" id="UP000196534"/>
    </source>
</evidence>
<dbReference type="RefSeq" id="WP_087585671.1">
    <property type="nucleotide sequence ID" value="NZ_CABMKP010000006.1"/>
</dbReference>
<dbReference type="Proteomes" id="UP000196534">
    <property type="component" value="Unassembled WGS sequence"/>
</dbReference>
<dbReference type="EMBL" id="NDYR01000006">
    <property type="protein sequence ID" value="OUT18934.1"/>
    <property type="molecule type" value="Genomic_DNA"/>
</dbReference>
<protein>
    <submittedName>
        <fullName evidence="2">Flagellar protein FlaH</fullName>
    </submittedName>
</protein>
<keyword evidence="1" id="KW-0732">Signal</keyword>
<reference evidence="2 3" key="1">
    <citation type="submission" date="2017-04" db="EMBL/GenBank/DDBJ databases">
        <title>Complete genome of Campylobacter concisus ATCC 33237T and draft genomes for an additional eight well characterized C. concisus strains.</title>
        <authorList>
            <person name="Cornelius A.J."/>
            <person name="Miller W.G."/>
            <person name="Lastovica A.J."/>
            <person name="On S.L."/>
            <person name="French N.P."/>
            <person name="Vandenberg O."/>
            <person name="Biggs P.J."/>
        </authorList>
    </citation>
    <scope>NUCLEOTIDE SEQUENCE [LARGE SCALE GENOMIC DNA]</scope>
    <source>
        <strain evidence="2 3">Lasto205.94</strain>
    </source>
</reference>
<proteinExistence type="predicted"/>
<organism evidence="2 3">
    <name type="scientific">Campylobacter concisus</name>
    <dbReference type="NCBI Taxonomy" id="199"/>
    <lineage>
        <taxon>Bacteria</taxon>
        <taxon>Pseudomonadati</taxon>
        <taxon>Campylobacterota</taxon>
        <taxon>Epsilonproteobacteria</taxon>
        <taxon>Campylobacterales</taxon>
        <taxon>Campylobacteraceae</taxon>
        <taxon>Campylobacter</taxon>
    </lineage>
</organism>
<name>A0A1Y5NHH8_9BACT</name>
<evidence type="ECO:0000313" key="2">
    <source>
        <dbReference type="EMBL" id="OUT18934.1"/>
    </source>
</evidence>
<comment type="caution">
    <text evidence="2">The sequence shown here is derived from an EMBL/GenBank/DDBJ whole genome shotgun (WGS) entry which is preliminary data.</text>
</comment>
<feature type="chain" id="PRO_5011966523" evidence="1">
    <location>
        <begin position="17"/>
        <end position="135"/>
    </location>
</feature>
<accession>A0A1Y5NHH8</accession>